<protein>
    <submittedName>
        <fullName evidence="8">Oligosaccharide flippase family protein</fullName>
    </submittedName>
</protein>
<feature type="transmembrane region" description="Helical" evidence="7">
    <location>
        <begin position="145"/>
        <end position="167"/>
    </location>
</feature>
<dbReference type="GO" id="GO:0005886">
    <property type="term" value="C:plasma membrane"/>
    <property type="evidence" value="ECO:0007669"/>
    <property type="project" value="UniProtKB-SubCell"/>
</dbReference>
<proteinExistence type="inferred from homology"/>
<dbReference type="AlphaFoldDB" id="A0A6I2FD66"/>
<dbReference type="PANTHER" id="PTHR30250">
    <property type="entry name" value="PST FAMILY PREDICTED COLANIC ACID TRANSPORTER"/>
    <property type="match status" value="1"/>
</dbReference>
<organism evidence="8 9">
    <name type="scientific">Agromyces agglutinans</name>
    <dbReference type="NCBI Taxonomy" id="2662258"/>
    <lineage>
        <taxon>Bacteria</taxon>
        <taxon>Bacillati</taxon>
        <taxon>Actinomycetota</taxon>
        <taxon>Actinomycetes</taxon>
        <taxon>Micrococcales</taxon>
        <taxon>Microbacteriaceae</taxon>
        <taxon>Agromyces</taxon>
    </lineage>
</organism>
<dbReference type="Proteomes" id="UP000431080">
    <property type="component" value="Unassembled WGS sequence"/>
</dbReference>
<keyword evidence="3" id="KW-1003">Cell membrane</keyword>
<name>A0A6I2FD66_9MICO</name>
<dbReference type="PANTHER" id="PTHR30250:SF10">
    <property type="entry name" value="LIPOPOLYSACCHARIDE BIOSYNTHESIS PROTEIN WZXC"/>
    <property type="match status" value="1"/>
</dbReference>
<reference evidence="8 9" key="1">
    <citation type="submission" date="2019-10" db="EMBL/GenBank/DDBJ databases">
        <authorList>
            <person name="Nie G."/>
            <person name="Ming H."/>
            <person name="Yi B."/>
        </authorList>
    </citation>
    <scope>NUCLEOTIDE SEQUENCE [LARGE SCALE GENOMIC DNA]</scope>
    <source>
        <strain evidence="8 9">CFH 90414</strain>
    </source>
</reference>
<evidence type="ECO:0000256" key="6">
    <source>
        <dbReference type="ARBA" id="ARBA00023136"/>
    </source>
</evidence>
<evidence type="ECO:0000256" key="7">
    <source>
        <dbReference type="SAM" id="Phobius"/>
    </source>
</evidence>
<feature type="transmembrane region" description="Helical" evidence="7">
    <location>
        <begin position="357"/>
        <end position="377"/>
    </location>
</feature>
<comment type="subcellular location">
    <subcellularLocation>
        <location evidence="1">Cell membrane</location>
        <topology evidence="1">Multi-pass membrane protein</topology>
    </subcellularLocation>
</comment>
<keyword evidence="9" id="KW-1185">Reference proteome</keyword>
<accession>A0A6I2FD66</accession>
<evidence type="ECO:0000256" key="4">
    <source>
        <dbReference type="ARBA" id="ARBA00022692"/>
    </source>
</evidence>
<feature type="transmembrane region" description="Helical" evidence="7">
    <location>
        <begin position="47"/>
        <end position="71"/>
    </location>
</feature>
<dbReference type="Pfam" id="PF13440">
    <property type="entry name" value="Polysacc_synt_3"/>
    <property type="match status" value="1"/>
</dbReference>
<evidence type="ECO:0000256" key="1">
    <source>
        <dbReference type="ARBA" id="ARBA00004651"/>
    </source>
</evidence>
<evidence type="ECO:0000313" key="8">
    <source>
        <dbReference type="EMBL" id="MRG60436.1"/>
    </source>
</evidence>
<dbReference type="CDD" id="cd13127">
    <property type="entry name" value="MATE_tuaB_like"/>
    <property type="match status" value="1"/>
</dbReference>
<feature type="transmembrane region" description="Helical" evidence="7">
    <location>
        <begin position="113"/>
        <end position="133"/>
    </location>
</feature>
<dbReference type="RefSeq" id="WP_153684899.1">
    <property type="nucleotide sequence ID" value="NZ_WJIF01000006.1"/>
</dbReference>
<feature type="transmembrane region" description="Helical" evidence="7">
    <location>
        <begin position="326"/>
        <end position="345"/>
    </location>
</feature>
<dbReference type="EMBL" id="WJIF01000006">
    <property type="protein sequence ID" value="MRG60436.1"/>
    <property type="molecule type" value="Genomic_DNA"/>
</dbReference>
<keyword evidence="5 7" id="KW-1133">Transmembrane helix</keyword>
<evidence type="ECO:0000313" key="9">
    <source>
        <dbReference type="Proteomes" id="UP000431080"/>
    </source>
</evidence>
<evidence type="ECO:0000256" key="3">
    <source>
        <dbReference type="ARBA" id="ARBA00022475"/>
    </source>
</evidence>
<feature type="transmembrane region" description="Helical" evidence="7">
    <location>
        <begin position="207"/>
        <end position="228"/>
    </location>
</feature>
<evidence type="ECO:0000256" key="2">
    <source>
        <dbReference type="ARBA" id="ARBA00007430"/>
    </source>
</evidence>
<feature type="transmembrane region" description="Helical" evidence="7">
    <location>
        <begin position="83"/>
        <end position="107"/>
    </location>
</feature>
<evidence type="ECO:0000256" key="5">
    <source>
        <dbReference type="ARBA" id="ARBA00022989"/>
    </source>
</evidence>
<comment type="similarity">
    <text evidence="2">Belongs to the polysaccharide synthase family.</text>
</comment>
<gene>
    <name evidence="8" type="ORF">GE115_11245</name>
</gene>
<feature type="transmembrane region" description="Helical" evidence="7">
    <location>
        <begin position="173"/>
        <end position="195"/>
    </location>
</feature>
<sequence length="495" mass="53536">MPEGDDLGRKAVRSITWVIAERWSSRVLTLVVFAVLTRLLTPAEFGLVSLATAFVVVLQVFVDSGLSKALIQRKELAEKDASTAFWTSLGLAFVLYAALFLAAPLIAQLFDQPALVLVLRVMGAGLPLTALSATPAALLERDFKFGVLSVRQLVGTVGGSLLAIPVAVLGGGVWALVVQFLAAALISVVTMWASTPWRPRFEFSLDSLRSLWGVGISILGIGLLDAVYANVDKIIIGAFFSADVLGFYFIAQRAAAILTDLVTSVLARISLTTYSRVQDDLPRLNRIFRQLTFVAGAVAIPVFGLVAVLAPQLFPLVFGEGWEQSIPIFWIFAPNSALFAVMSFDRSVMIATGHEKAALLLAFGQNVLGVLLAFVLLPFGILGVALSRWARLLLWPVRLGLLHRYIQLPVGHYLLQVARAAAAVVPVVCGVGLLQLTPWAEGPHAFWAFALPLAVIGLVTYAGLLWLIAGDDNRVLIRRSLAPILRRARKRRNDS</sequence>
<keyword evidence="6 7" id="KW-0472">Membrane</keyword>
<feature type="transmembrane region" description="Helical" evidence="7">
    <location>
        <begin position="446"/>
        <end position="469"/>
    </location>
</feature>
<feature type="transmembrane region" description="Helical" evidence="7">
    <location>
        <begin position="291"/>
        <end position="314"/>
    </location>
</feature>
<comment type="caution">
    <text evidence="8">The sequence shown here is derived from an EMBL/GenBank/DDBJ whole genome shotgun (WGS) entry which is preliminary data.</text>
</comment>
<keyword evidence="4 7" id="KW-0812">Transmembrane</keyword>
<dbReference type="InterPro" id="IPR050833">
    <property type="entry name" value="Poly_Biosynth_Transport"/>
</dbReference>